<proteinExistence type="predicted"/>
<evidence type="ECO:0000313" key="1">
    <source>
        <dbReference type="Proteomes" id="UP000000437"/>
    </source>
</evidence>
<protein>
    <submittedName>
        <fullName evidence="2">Leucine rich adaptor protein 1-like</fullName>
    </submittedName>
</protein>
<dbReference type="RefSeq" id="XP_073763893.1">
    <property type="nucleotide sequence ID" value="XM_073907792.1"/>
</dbReference>
<gene>
    <name evidence="2" type="primary">sb:cb230</name>
</gene>
<evidence type="ECO:0000313" key="2">
    <source>
        <dbReference type="RefSeq" id="XP_073763893.1"/>
    </source>
</evidence>
<name>A0AC58G2D8_DANRE</name>
<keyword evidence="1" id="KW-1185">Reference proteome</keyword>
<sequence length="172" mass="18282">MELRDLESKLGRRAPESLIRSLSGGAGGGTAETPGEGTPGAGAGADRPAGELELLLRGKLSSLRQQMAHLRALDLQVMQQLLSINEGLESVRCELQEAEPGGGASSLTGSFCSLSDSQGASPHSSCSDGLDEISVGSYLDTLGEEELEHSGVKEEEEEERRRVEEPQYYCFT</sequence>
<organism evidence="1 2">
    <name type="scientific">Danio rerio</name>
    <name type="common">Zebrafish</name>
    <name type="synonym">Brachydanio rerio</name>
    <dbReference type="NCBI Taxonomy" id="7955"/>
    <lineage>
        <taxon>Eukaryota</taxon>
        <taxon>Metazoa</taxon>
        <taxon>Chordata</taxon>
        <taxon>Craniata</taxon>
        <taxon>Vertebrata</taxon>
        <taxon>Euteleostomi</taxon>
        <taxon>Actinopterygii</taxon>
        <taxon>Neopterygii</taxon>
        <taxon>Teleostei</taxon>
        <taxon>Ostariophysi</taxon>
        <taxon>Cypriniformes</taxon>
        <taxon>Danionidae</taxon>
        <taxon>Danioninae</taxon>
        <taxon>Danio</taxon>
    </lineage>
</organism>
<accession>A0AC58G2D8</accession>
<dbReference type="Proteomes" id="UP000000437">
    <property type="component" value="Chromosome 7"/>
</dbReference>
<reference evidence="2" key="1">
    <citation type="submission" date="2025-08" db="UniProtKB">
        <authorList>
            <consortium name="RefSeq"/>
        </authorList>
    </citation>
    <scope>IDENTIFICATION</scope>
    <source>
        <strain evidence="2">Tuebingen</strain>
        <tissue evidence="2">Fibroblasts and whole tissue</tissue>
    </source>
</reference>